<gene>
    <name evidence="2" type="ORF">C8N45_1011025</name>
</gene>
<comment type="caution">
    <text evidence="2">The sequence shown here is derived from an EMBL/GenBank/DDBJ whole genome shotgun (WGS) entry which is preliminary data.</text>
</comment>
<protein>
    <submittedName>
        <fullName evidence="2">Uncharacterized protein</fullName>
    </submittedName>
</protein>
<keyword evidence="1" id="KW-0812">Transmembrane</keyword>
<evidence type="ECO:0000313" key="2">
    <source>
        <dbReference type="EMBL" id="PUB19427.1"/>
    </source>
</evidence>
<keyword evidence="1" id="KW-0472">Membrane</keyword>
<dbReference type="AlphaFoldDB" id="A0A2T6KS95"/>
<keyword evidence="1" id="KW-1133">Transmembrane helix</keyword>
<sequence length="128" mass="13637">MADHSITRDTMLQSLHDIRLPADAPGGLWAELAAAAGLGLALALVFSFLIPLFTRPRAQSDAAPDLAADIAALHALPQDAYQLELLRLVRAHAPALLGPDPQKIYAPEGFPDARALEKKLLETVQADA</sequence>
<proteinExistence type="predicted"/>
<dbReference type="RefSeq" id="WP_108385044.1">
    <property type="nucleotide sequence ID" value="NZ_QBUD01000001.1"/>
</dbReference>
<dbReference type="Proteomes" id="UP000244523">
    <property type="component" value="Unassembled WGS sequence"/>
</dbReference>
<organism evidence="2 3">
    <name type="scientific">Yoonia sediminilitoris</name>
    <dbReference type="NCBI Taxonomy" id="1286148"/>
    <lineage>
        <taxon>Bacteria</taxon>
        <taxon>Pseudomonadati</taxon>
        <taxon>Pseudomonadota</taxon>
        <taxon>Alphaproteobacteria</taxon>
        <taxon>Rhodobacterales</taxon>
        <taxon>Paracoccaceae</taxon>
        <taxon>Yoonia</taxon>
    </lineage>
</organism>
<reference evidence="2 3" key="1">
    <citation type="submission" date="2018-04" db="EMBL/GenBank/DDBJ databases">
        <title>Genomic Encyclopedia of Archaeal and Bacterial Type Strains, Phase II (KMG-II): from individual species to whole genera.</title>
        <authorList>
            <person name="Goeker M."/>
        </authorList>
    </citation>
    <scope>NUCLEOTIDE SEQUENCE [LARGE SCALE GENOMIC DNA]</scope>
    <source>
        <strain evidence="2 3">DSM 29955</strain>
    </source>
</reference>
<evidence type="ECO:0000256" key="1">
    <source>
        <dbReference type="SAM" id="Phobius"/>
    </source>
</evidence>
<name>A0A2T6KS95_9RHOB</name>
<keyword evidence="3" id="KW-1185">Reference proteome</keyword>
<feature type="transmembrane region" description="Helical" evidence="1">
    <location>
        <begin position="28"/>
        <end position="50"/>
    </location>
</feature>
<accession>A0A2T6KS95</accession>
<dbReference type="EMBL" id="QBUD01000001">
    <property type="protein sequence ID" value="PUB19427.1"/>
    <property type="molecule type" value="Genomic_DNA"/>
</dbReference>
<evidence type="ECO:0000313" key="3">
    <source>
        <dbReference type="Proteomes" id="UP000244523"/>
    </source>
</evidence>